<feature type="domain" description="MGAT4 conserved region" evidence="4">
    <location>
        <begin position="55"/>
        <end position="264"/>
    </location>
</feature>
<dbReference type="Pfam" id="PF23524">
    <property type="entry name" value="MGAT4A_C"/>
    <property type="match status" value="1"/>
</dbReference>
<keyword evidence="7" id="KW-1185">Reference proteome</keyword>
<dbReference type="GO" id="GO:0008375">
    <property type="term" value="F:acetylglucosaminyltransferase activity"/>
    <property type="evidence" value="ECO:0007669"/>
    <property type="project" value="TreeGrafter"/>
</dbReference>
<sequence length="440" mass="50917">MVYTVLRKSFTGYKEKCLVNGNKAPSEIQDCVMEDKLNCKNKQSAASIIQNSFFEKCVVLGQLKQNKGFLTVGYIHTENCGKCEKLERSLESLFSHLEKTNENQVSVVILLRDCSETDTAKFLDKMHIRYNYWIKNEILQIVKIPDGFKIQSKDKSQYWETFTSHSPEYIEKAKSLIRYIAFLWKFSARQSDYFIQFTDHVIVEGDLLSSLLISVKNWTTSHWLWAENFRGLITGSIYKTDSFSEFVELFDIFGSYMPVNFILKFYKRNFRISRRVREMSKPLPIRENFEFNGDNPAAVVTTSLVLGGDVPIQDLYKTRKGFFWAWTPKEGDYILINFKQLINIKRVLIETGTYLYEDIFPSGEVSVLFGDETMKTSSRPDCHDTGKFQAVAEFREPSIEISGRKLSSKAIGCIKINVSPVKSKIFDSWIIIRTIAIFTK</sequence>
<evidence type="ECO:0000256" key="1">
    <source>
        <dbReference type="ARBA" id="ARBA00004922"/>
    </source>
</evidence>
<keyword evidence="2" id="KW-0328">Glycosyltransferase</keyword>
<dbReference type="GO" id="GO:0006487">
    <property type="term" value="P:protein N-linked glycosylation"/>
    <property type="evidence" value="ECO:0007669"/>
    <property type="project" value="TreeGrafter"/>
</dbReference>
<dbReference type="PANTHER" id="PTHR12062:SF33">
    <property type="entry name" value="ALPHA-1,6-MANNOSYL-GLYCOPROTEIN 4-BETA-N-ACETYLGLUCOSAMINYLTRANSFERASE-LIKE"/>
    <property type="match status" value="1"/>
</dbReference>
<gene>
    <name evidence="6" type="ORF">PACLA_8A076215</name>
</gene>
<dbReference type="EMBL" id="CACRXK020001910">
    <property type="protein sequence ID" value="CAB3991744.1"/>
    <property type="molecule type" value="Genomic_DNA"/>
</dbReference>
<dbReference type="AlphaFoldDB" id="A0A7D9HVY8"/>
<dbReference type="Proteomes" id="UP001152795">
    <property type="component" value="Unassembled WGS sequence"/>
</dbReference>
<organism evidence="6 7">
    <name type="scientific">Paramuricea clavata</name>
    <name type="common">Red gorgonian</name>
    <name type="synonym">Violescent sea-whip</name>
    <dbReference type="NCBI Taxonomy" id="317549"/>
    <lineage>
        <taxon>Eukaryota</taxon>
        <taxon>Metazoa</taxon>
        <taxon>Cnidaria</taxon>
        <taxon>Anthozoa</taxon>
        <taxon>Octocorallia</taxon>
        <taxon>Malacalcyonacea</taxon>
        <taxon>Plexauridae</taxon>
        <taxon>Paramuricea</taxon>
    </lineage>
</organism>
<feature type="domain" description="MGAT4 A/B/C C-terminal" evidence="5">
    <location>
        <begin position="299"/>
        <end position="432"/>
    </location>
</feature>
<evidence type="ECO:0000313" key="7">
    <source>
        <dbReference type="Proteomes" id="UP001152795"/>
    </source>
</evidence>
<comment type="pathway">
    <text evidence="1">Protein modification; protein glycosylation.</text>
</comment>
<protein>
    <submittedName>
        <fullName evidence="6">Alpha-1,3-mannosyl-glyco 4-beta-N-acetylglucosaminyltransferase C-like</fullName>
    </submittedName>
</protein>
<accession>A0A7D9HVY8</accession>
<dbReference type="PANTHER" id="PTHR12062">
    <property type="entry name" value="N-ACETYLGLUCOSAMINYLTRANSFERASE VI"/>
    <property type="match status" value="1"/>
</dbReference>
<evidence type="ECO:0000256" key="2">
    <source>
        <dbReference type="ARBA" id="ARBA00022676"/>
    </source>
</evidence>
<keyword evidence="3" id="KW-0808">Transferase</keyword>
<reference evidence="6" key="1">
    <citation type="submission" date="2020-04" db="EMBL/GenBank/DDBJ databases">
        <authorList>
            <person name="Alioto T."/>
            <person name="Alioto T."/>
            <person name="Gomez Garrido J."/>
        </authorList>
    </citation>
    <scope>NUCLEOTIDE SEQUENCE</scope>
    <source>
        <strain evidence="6">A484AB</strain>
    </source>
</reference>
<dbReference type="InterPro" id="IPR006759">
    <property type="entry name" value="Glyco_transf_54"/>
</dbReference>
<evidence type="ECO:0000259" key="4">
    <source>
        <dbReference type="Pfam" id="PF04666"/>
    </source>
</evidence>
<name>A0A7D9HVY8_PARCT</name>
<dbReference type="InterPro" id="IPR057279">
    <property type="entry name" value="MGAT4"/>
</dbReference>
<dbReference type="InterPro" id="IPR056576">
    <property type="entry name" value="MGAT4_A/B/C_C"/>
</dbReference>
<proteinExistence type="predicted"/>
<evidence type="ECO:0000313" key="6">
    <source>
        <dbReference type="EMBL" id="CAB3991744.1"/>
    </source>
</evidence>
<dbReference type="Pfam" id="PF04666">
    <property type="entry name" value="MGAT4_cons"/>
    <property type="match status" value="1"/>
</dbReference>
<evidence type="ECO:0000259" key="5">
    <source>
        <dbReference type="Pfam" id="PF23524"/>
    </source>
</evidence>
<dbReference type="OrthoDB" id="5954345at2759"/>
<comment type="caution">
    <text evidence="6">The sequence shown here is derived from an EMBL/GenBank/DDBJ whole genome shotgun (WGS) entry which is preliminary data.</text>
</comment>
<evidence type="ECO:0000256" key="3">
    <source>
        <dbReference type="ARBA" id="ARBA00022679"/>
    </source>
</evidence>